<feature type="active site" evidence="5">
    <location>
        <position position="234"/>
    </location>
</feature>
<dbReference type="InterPro" id="IPR015590">
    <property type="entry name" value="Aldehyde_DH_dom"/>
</dbReference>
<evidence type="ECO:0000256" key="4">
    <source>
        <dbReference type="PIRNR" id="PIRNR036492"/>
    </source>
</evidence>
<dbReference type="Gene3D" id="3.40.309.10">
    <property type="entry name" value="Aldehyde Dehydrogenase, Chain A, domain 2"/>
    <property type="match status" value="1"/>
</dbReference>
<evidence type="ECO:0000313" key="10">
    <source>
        <dbReference type="Proteomes" id="UP000618733"/>
    </source>
</evidence>
<dbReference type="InterPro" id="IPR029510">
    <property type="entry name" value="Ald_DH_CS_GLU"/>
</dbReference>
<feature type="domain" description="Aldehyde dehydrogenase" evidence="8">
    <location>
        <begin position="12"/>
        <end position="418"/>
    </location>
</feature>
<dbReference type="SUPFAM" id="SSF53720">
    <property type="entry name" value="ALDH-like"/>
    <property type="match status" value="1"/>
</dbReference>
<dbReference type="InterPro" id="IPR016162">
    <property type="entry name" value="Ald_DH_N"/>
</dbReference>
<protein>
    <recommendedName>
        <fullName evidence="4">Aldehyde dehydrogenase</fullName>
    </recommendedName>
</protein>
<dbReference type="FunFam" id="3.40.309.10:FF:000003">
    <property type="entry name" value="Aldehyde dehydrogenase"/>
    <property type="match status" value="1"/>
</dbReference>
<dbReference type="GO" id="GO:0004029">
    <property type="term" value="F:aldehyde dehydrogenase (NAD+) activity"/>
    <property type="evidence" value="ECO:0007669"/>
    <property type="project" value="TreeGrafter"/>
</dbReference>
<dbReference type="Pfam" id="PF00171">
    <property type="entry name" value="Aldedh"/>
    <property type="match status" value="1"/>
</dbReference>
<dbReference type="InterPro" id="IPR016161">
    <property type="entry name" value="Ald_DH/histidinol_DH"/>
</dbReference>
<dbReference type="InterPro" id="IPR016160">
    <property type="entry name" value="Ald_DH_CS_CYS"/>
</dbReference>
<dbReference type="InterPro" id="IPR016163">
    <property type="entry name" value="Ald_DH_C"/>
</dbReference>
<dbReference type="PROSITE" id="PS00070">
    <property type="entry name" value="ALDEHYDE_DEHYDR_CYS"/>
    <property type="match status" value="1"/>
</dbReference>
<accession>A0A934UXR5</accession>
<evidence type="ECO:0000256" key="5">
    <source>
        <dbReference type="PIRSR" id="PIRSR036492-1"/>
    </source>
</evidence>
<dbReference type="AlphaFoldDB" id="A0A934UXR5"/>
<dbReference type="CDD" id="cd07087">
    <property type="entry name" value="ALDH_F3-13-14_CALDH-like"/>
    <property type="match status" value="1"/>
</dbReference>
<evidence type="ECO:0000259" key="8">
    <source>
        <dbReference type="Pfam" id="PF00171"/>
    </source>
</evidence>
<dbReference type="Gene3D" id="3.40.605.10">
    <property type="entry name" value="Aldehyde Dehydrogenase, Chain A, domain 1"/>
    <property type="match status" value="1"/>
</dbReference>
<dbReference type="Proteomes" id="UP000618733">
    <property type="component" value="Unassembled WGS sequence"/>
</dbReference>
<dbReference type="PANTHER" id="PTHR43570:SF16">
    <property type="entry name" value="ALDEHYDE DEHYDROGENASE TYPE III, ISOFORM Q"/>
    <property type="match status" value="1"/>
</dbReference>
<dbReference type="GO" id="GO:0006081">
    <property type="term" value="P:aldehyde metabolic process"/>
    <property type="evidence" value="ECO:0007669"/>
    <property type="project" value="InterPro"/>
</dbReference>
<keyword evidence="3" id="KW-0520">NAD</keyword>
<evidence type="ECO:0000256" key="6">
    <source>
        <dbReference type="PROSITE-ProRule" id="PRU10007"/>
    </source>
</evidence>
<dbReference type="PROSITE" id="PS00687">
    <property type="entry name" value="ALDEHYDE_DEHYDR_GLU"/>
    <property type="match status" value="1"/>
</dbReference>
<proteinExistence type="inferred from homology"/>
<dbReference type="EMBL" id="JAEHOI010000005">
    <property type="protein sequence ID" value="MBK0421608.1"/>
    <property type="molecule type" value="Genomic_DNA"/>
</dbReference>
<evidence type="ECO:0000256" key="2">
    <source>
        <dbReference type="ARBA" id="ARBA00023002"/>
    </source>
</evidence>
<gene>
    <name evidence="9" type="ORF">JD292_05930</name>
</gene>
<evidence type="ECO:0000313" key="9">
    <source>
        <dbReference type="EMBL" id="MBK0421608.1"/>
    </source>
</evidence>
<comment type="similarity">
    <text evidence="1 4 7">Belongs to the aldehyde dehydrogenase family.</text>
</comment>
<sequence>MRYGFGLDITRPAAWRREQLTRLRALLVDRSADFERALESDLGKAPTESQLTEIGFVVTEIDHALAHLESWMRPKRVGVPLALQPASARIVAEPLGVVLVIAPWNYPLMLALSPVVGALAAGNAVVIKPSELAPATSALIARLVPDALDSRAVSVVQGGVPETTELLAQRFDHIFYTGNGRVGRIVSRAAAEHLTPVTLELGGKSPAYVDGTAPLAEVAKRIAWGKFLNAGQTCVAPDYVIGPSAVLRRLAPLLADAVHELYGSAVAQNPDYGRIVNDAQFDRLVGYLSAGEVLVGGTHDRSTRFIEPTVLADIEPGSPILNEEIFGPILPLIPAENLDEAIRLVRSGDKPLAAYVFSDDPAARRAWEERTSSGALGFGAPVLHLSVPGLPFGGVGESGSGAYHGERSFTVFSHQKAVLTKPLAPDTLGPTIMPPYTQAKETLVRRWLGKLL</sequence>
<name>A0A934UXR5_9MICO</name>
<comment type="caution">
    <text evidence="9">The sequence shown here is derived from an EMBL/GenBank/DDBJ whole genome shotgun (WGS) entry which is preliminary data.</text>
</comment>
<keyword evidence="2 4" id="KW-0560">Oxidoreductase</keyword>
<evidence type="ECO:0000256" key="1">
    <source>
        <dbReference type="ARBA" id="ARBA00009986"/>
    </source>
</evidence>
<evidence type="ECO:0000256" key="3">
    <source>
        <dbReference type="ARBA" id="ARBA00023027"/>
    </source>
</evidence>
<dbReference type="FunFam" id="3.40.605.10:FF:000004">
    <property type="entry name" value="Aldehyde dehydrogenase"/>
    <property type="match status" value="1"/>
</dbReference>
<keyword evidence="10" id="KW-1185">Reference proteome</keyword>
<dbReference type="InterPro" id="IPR012394">
    <property type="entry name" value="Aldehyde_DH_NAD(P)"/>
</dbReference>
<reference evidence="9" key="1">
    <citation type="submission" date="2020-12" db="EMBL/GenBank/DDBJ databases">
        <title>Leucobacter sp. CAS2, isolated from Chromium sludge.</title>
        <authorList>
            <person name="Xu Z."/>
        </authorList>
    </citation>
    <scope>NUCLEOTIDE SEQUENCE</scope>
    <source>
        <strain evidence="9">CSA2</strain>
    </source>
</reference>
<organism evidence="9 10">
    <name type="scientific">Leucobacter edaphi</name>
    <dbReference type="NCBI Taxonomy" id="2796472"/>
    <lineage>
        <taxon>Bacteria</taxon>
        <taxon>Bacillati</taxon>
        <taxon>Actinomycetota</taxon>
        <taxon>Actinomycetes</taxon>
        <taxon>Micrococcales</taxon>
        <taxon>Microbacteriaceae</taxon>
        <taxon>Leucobacter</taxon>
    </lineage>
</organism>
<dbReference type="GO" id="GO:0005737">
    <property type="term" value="C:cytoplasm"/>
    <property type="evidence" value="ECO:0007669"/>
    <property type="project" value="TreeGrafter"/>
</dbReference>
<feature type="active site" evidence="5 6">
    <location>
        <position position="200"/>
    </location>
</feature>
<evidence type="ECO:0000256" key="7">
    <source>
        <dbReference type="RuleBase" id="RU003345"/>
    </source>
</evidence>
<dbReference type="PIRSF" id="PIRSF036492">
    <property type="entry name" value="ALDH"/>
    <property type="match status" value="1"/>
</dbReference>
<dbReference type="PANTHER" id="PTHR43570">
    <property type="entry name" value="ALDEHYDE DEHYDROGENASE"/>
    <property type="match status" value="1"/>
</dbReference>